<keyword evidence="2" id="KW-0238">DNA-binding</keyword>
<dbReference type="PANTHER" id="PTHR43537:SF49">
    <property type="entry name" value="TRANSCRIPTIONAL REGULATORY PROTEIN"/>
    <property type="match status" value="1"/>
</dbReference>
<dbReference type="AlphaFoldDB" id="A0A7K2IZ18"/>
<dbReference type="CDD" id="cd07377">
    <property type="entry name" value="WHTH_GntR"/>
    <property type="match status" value="1"/>
</dbReference>
<feature type="domain" description="HTH gntR-type" evidence="4">
    <location>
        <begin position="21"/>
        <end position="88"/>
    </location>
</feature>
<reference evidence="5 6" key="1">
    <citation type="journal article" date="2019" name="Nat. Commun.">
        <title>The antimicrobial potential of Streptomyces from insect microbiomes.</title>
        <authorList>
            <person name="Chevrette M.G."/>
            <person name="Carlson C.M."/>
            <person name="Ortega H.E."/>
            <person name="Thomas C."/>
            <person name="Ananiev G.E."/>
            <person name="Barns K.J."/>
            <person name="Book A.J."/>
            <person name="Cagnazzo J."/>
            <person name="Carlos C."/>
            <person name="Flanigan W."/>
            <person name="Grubbs K.J."/>
            <person name="Horn H.A."/>
            <person name="Hoffmann F.M."/>
            <person name="Klassen J.L."/>
            <person name="Knack J.J."/>
            <person name="Lewin G.R."/>
            <person name="McDonald B.R."/>
            <person name="Muller L."/>
            <person name="Melo W.G.P."/>
            <person name="Pinto-Tomas A.A."/>
            <person name="Schmitz A."/>
            <person name="Wendt-Pienkowski E."/>
            <person name="Wildman S."/>
            <person name="Zhao M."/>
            <person name="Zhang F."/>
            <person name="Bugni T.S."/>
            <person name="Andes D.R."/>
            <person name="Pupo M.T."/>
            <person name="Currie C.R."/>
        </authorList>
    </citation>
    <scope>NUCLEOTIDE SEQUENCE [LARGE SCALE GENOMIC DNA]</scope>
    <source>
        <strain evidence="5 6">SID5840</strain>
    </source>
</reference>
<proteinExistence type="predicted"/>
<dbReference type="InterPro" id="IPR036390">
    <property type="entry name" value="WH_DNA-bd_sf"/>
</dbReference>
<evidence type="ECO:0000256" key="2">
    <source>
        <dbReference type="ARBA" id="ARBA00023125"/>
    </source>
</evidence>
<dbReference type="GO" id="GO:0003700">
    <property type="term" value="F:DNA-binding transcription factor activity"/>
    <property type="evidence" value="ECO:0007669"/>
    <property type="project" value="InterPro"/>
</dbReference>
<evidence type="ECO:0000256" key="1">
    <source>
        <dbReference type="ARBA" id="ARBA00023015"/>
    </source>
</evidence>
<name>A0A7K2IZ18_9ACTN</name>
<dbReference type="InterPro" id="IPR011711">
    <property type="entry name" value="GntR_C"/>
</dbReference>
<dbReference type="InterPro" id="IPR000524">
    <property type="entry name" value="Tscrpt_reg_HTH_GntR"/>
</dbReference>
<dbReference type="Pfam" id="PF00392">
    <property type="entry name" value="GntR"/>
    <property type="match status" value="1"/>
</dbReference>
<dbReference type="EMBL" id="WWHY01000001">
    <property type="protein sequence ID" value="MYR35209.1"/>
    <property type="molecule type" value="Genomic_DNA"/>
</dbReference>
<dbReference type="PROSITE" id="PS50949">
    <property type="entry name" value="HTH_GNTR"/>
    <property type="match status" value="1"/>
</dbReference>
<protein>
    <submittedName>
        <fullName evidence="5">GntR family transcriptional regulator</fullName>
    </submittedName>
</protein>
<dbReference type="SMART" id="SM00895">
    <property type="entry name" value="FCD"/>
    <property type="match status" value="1"/>
</dbReference>
<dbReference type="Gene3D" id="1.10.10.10">
    <property type="entry name" value="Winged helix-like DNA-binding domain superfamily/Winged helix DNA-binding domain"/>
    <property type="match status" value="1"/>
</dbReference>
<dbReference type="PRINTS" id="PR00035">
    <property type="entry name" value="HTHGNTR"/>
</dbReference>
<evidence type="ECO:0000256" key="3">
    <source>
        <dbReference type="ARBA" id="ARBA00023163"/>
    </source>
</evidence>
<dbReference type="GO" id="GO:0003677">
    <property type="term" value="F:DNA binding"/>
    <property type="evidence" value="ECO:0007669"/>
    <property type="project" value="UniProtKB-KW"/>
</dbReference>
<dbReference type="InterPro" id="IPR036388">
    <property type="entry name" value="WH-like_DNA-bd_sf"/>
</dbReference>
<dbReference type="PANTHER" id="PTHR43537">
    <property type="entry name" value="TRANSCRIPTIONAL REGULATOR, GNTR FAMILY"/>
    <property type="match status" value="1"/>
</dbReference>
<organism evidence="5 6">
    <name type="scientific">Nocardiopsis alba</name>
    <dbReference type="NCBI Taxonomy" id="53437"/>
    <lineage>
        <taxon>Bacteria</taxon>
        <taxon>Bacillati</taxon>
        <taxon>Actinomycetota</taxon>
        <taxon>Actinomycetes</taxon>
        <taxon>Streptosporangiales</taxon>
        <taxon>Nocardiopsidaceae</taxon>
        <taxon>Nocardiopsis</taxon>
    </lineage>
</organism>
<evidence type="ECO:0000313" key="6">
    <source>
        <dbReference type="Proteomes" id="UP000467124"/>
    </source>
</evidence>
<dbReference type="SMART" id="SM00345">
    <property type="entry name" value="HTH_GNTR"/>
    <property type="match status" value="1"/>
</dbReference>
<dbReference type="Gene3D" id="1.20.120.530">
    <property type="entry name" value="GntR ligand-binding domain-like"/>
    <property type="match status" value="1"/>
</dbReference>
<evidence type="ECO:0000313" key="5">
    <source>
        <dbReference type="EMBL" id="MYR35209.1"/>
    </source>
</evidence>
<sequence length="239" mass="26221">MFCAMQESEEVGVRKPVEFPLGTQERVVEQLRRAITGGLHAPGDALSEVALAEAYGASRTPVREALKQLQVDGLVEIRPRVGTFVRGLSRREVVELFQIKEVLEGLGARLLAGRGRVVEVELLEENLSCARRALAEGDLDTCARLTHEFHDLVVLGADNTSLVHRHRRLTDQLAYHRLVAGPSRRPKAFESALDEHRIVLDRVLDKDGFGAEAAMGLHARAGEQAVMAADPWGDGPRNG</sequence>
<evidence type="ECO:0000259" key="4">
    <source>
        <dbReference type="PROSITE" id="PS50949"/>
    </source>
</evidence>
<keyword evidence="3" id="KW-0804">Transcription</keyword>
<dbReference type="InterPro" id="IPR008920">
    <property type="entry name" value="TF_FadR/GntR_C"/>
</dbReference>
<accession>A0A7K2IZ18</accession>
<dbReference type="SUPFAM" id="SSF46785">
    <property type="entry name" value="Winged helix' DNA-binding domain"/>
    <property type="match status" value="1"/>
</dbReference>
<keyword evidence="1" id="KW-0805">Transcription regulation</keyword>
<dbReference type="Proteomes" id="UP000467124">
    <property type="component" value="Unassembled WGS sequence"/>
</dbReference>
<dbReference type="SUPFAM" id="SSF48008">
    <property type="entry name" value="GntR ligand-binding domain-like"/>
    <property type="match status" value="1"/>
</dbReference>
<dbReference type="Pfam" id="PF07729">
    <property type="entry name" value="FCD"/>
    <property type="match status" value="1"/>
</dbReference>
<comment type="caution">
    <text evidence="5">The sequence shown here is derived from an EMBL/GenBank/DDBJ whole genome shotgun (WGS) entry which is preliminary data.</text>
</comment>
<gene>
    <name evidence="5" type="ORF">GTW20_23840</name>
</gene>